<accession>F8H2V1</accession>
<dbReference type="EMBL" id="CP002881">
    <property type="protein sequence ID" value="AEJ05789.1"/>
    <property type="molecule type" value="Genomic_DNA"/>
</dbReference>
<dbReference type="AlphaFoldDB" id="F8H2V1"/>
<protein>
    <submittedName>
        <fullName evidence="1">Uncharacterized protein</fullName>
    </submittedName>
</protein>
<dbReference type="KEGG" id="psz:PSTAB_2508"/>
<evidence type="ECO:0000313" key="1">
    <source>
        <dbReference type="EMBL" id="AEJ05789.1"/>
    </source>
</evidence>
<dbReference type="Proteomes" id="UP000008932">
    <property type="component" value="Chromosome"/>
</dbReference>
<reference key="2">
    <citation type="submission" date="2011-06" db="EMBL/GenBank/DDBJ databases">
        <title>Complete Genome Sequence of Pseudomonas stutzeri Strain CGMCC 1.1803.</title>
        <authorList>
            <person name="Yan Y."/>
            <person name="Chen M."/>
            <person name="Lu W."/>
            <person name="Zhang W."/>
            <person name="Ping S."/>
            <person name="Lin M."/>
        </authorList>
    </citation>
    <scope>NUCLEOTIDE SEQUENCE</scope>
    <source>
        <strain>ATCC 17588</strain>
    </source>
</reference>
<reference evidence="2" key="3">
    <citation type="submission" date="2011-06" db="EMBL/GenBank/DDBJ databases">
        <title>Complete genome sequence of Pseudomonas stutzeri strain CGMCC 1.1803.</title>
        <authorList>
            <person name="Yan Y."/>
            <person name="Chen M."/>
            <person name="Lu W."/>
            <person name="Zhang W."/>
            <person name="Ping S."/>
            <person name="Lin M."/>
        </authorList>
    </citation>
    <scope>NUCLEOTIDE SEQUENCE [LARGE SCALE GENOMIC DNA]</scope>
    <source>
        <strain evidence="2">ATCC 17588 / DSM 5190 / CCUG 11256 / JCM 5965 / LMG 11199 / NCIMB 11358 / Stanier 221</strain>
    </source>
</reference>
<sequence>MGGVSSITQGGDKHIAVALSADPHTGRLQIDVDLGDAFNCVERLGDMQDA</sequence>
<reference evidence="1 2" key="1">
    <citation type="journal article" date="2011" name="J. Bacteriol.">
        <title>Complete Genome Sequence of the Type Strain Pseudomonas stutzeri CGMCC 1.1803.</title>
        <authorList>
            <person name="Chen M."/>
            <person name="Yan Y."/>
            <person name="Zhang W."/>
            <person name="Lu W."/>
            <person name="Wang J."/>
            <person name="Ping S."/>
            <person name="Lin M."/>
        </authorList>
    </citation>
    <scope>NUCLEOTIDE SEQUENCE [LARGE SCALE GENOMIC DNA]</scope>
    <source>
        <strain evidence="2">ATCC 17588 / DSM 5190 / CCUG 11256 / JCM 5965 / LMG 11199 / NCIMB 11358 / Stanier 221</strain>
    </source>
</reference>
<organism evidence="1 2">
    <name type="scientific">Stutzerimonas stutzeri (strain ATCC 17588 / DSM 5190 / CCUG 11256 / JCM 5965 / LMG 11199 / NBRC 14165 / NCIMB 11358 / Stanier 221)</name>
    <name type="common">Pseudomonas stutzeri</name>
    <dbReference type="NCBI Taxonomy" id="96563"/>
    <lineage>
        <taxon>Bacteria</taxon>
        <taxon>Pseudomonadati</taxon>
        <taxon>Pseudomonadota</taxon>
        <taxon>Gammaproteobacteria</taxon>
        <taxon>Pseudomonadales</taxon>
        <taxon>Pseudomonadaceae</taxon>
        <taxon>Stutzerimonas</taxon>
    </lineage>
</organism>
<gene>
    <name evidence="1" type="ordered locus">PSTAB_2508</name>
</gene>
<evidence type="ECO:0000313" key="2">
    <source>
        <dbReference type="Proteomes" id="UP000008932"/>
    </source>
</evidence>
<proteinExistence type="predicted"/>
<name>F8H2V1_STUS2</name>
<dbReference type="HOGENOM" id="CLU_3121796_0_0_6"/>